<dbReference type="Proteomes" id="UP001209540">
    <property type="component" value="Unassembled WGS sequence"/>
</dbReference>
<evidence type="ECO:0000256" key="2">
    <source>
        <dbReference type="ARBA" id="ARBA00022617"/>
    </source>
</evidence>
<dbReference type="Pfam" id="PF00067">
    <property type="entry name" value="p450"/>
    <property type="match status" value="1"/>
</dbReference>
<evidence type="ECO:0000313" key="10">
    <source>
        <dbReference type="Proteomes" id="UP001209540"/>
    </source>
</evidence>
<dbReference type="GO" id="GO:0005506">
    <property type="term" value="F:iron ion binding"/>
    <property type="evidence" value="ECO:0007669"/>
    <property type="project" value="InterPro"/>
</dbReference>
<dbReference type="EMBL" id="JAIXMP010000012">
    <property type="protein sequence ID" value="KAI9264403.1"/>
    <property type="molecule type" value="Genomic_DNA"/>
</dbReference>
<dbReference type="AlphaFoldDB" id="A0AAD5PEP6"/>
<dbReference type="InterPro" id="IPR001128">
    <property type="entry name" value="Cyt_P450"/>
</dbReference>
<dbReference type="GO" id="GO:0004497">
    <property type="term" value="F:monooxygenase activity"/>
    <property type="evidence" value="ECO:0007669"/>
    <property type="project" value="UniProtKB-KW"/>
</dbReference>
<dbReference type="PROSITE" id="PS00086">
    <property type="entry name" value="CYTOCHROME_P450"/>
    <property type="match status" value="1"/>
</dbReference>
<evidence type="ECO:0000256" key="5">
    <source>
        <dbReference type="ARBA" id="ARBA00023004"/>
    </source>
</evidence>
<evidence type="ECO:0000256" key="4">
    <source>
        <dbReference type="ARBA" id="ARBA00023002"/>
    </source>
</evidence>
<dbReference type="GO" id="GO:0020037">
    <property type="term" value="F:heme binding"/>
    <property type="evidence" value="ECO:0007669"/>
    <property type="project" value="InterPro"/>
</dbReference>
<comment type="cofactor">
    <cofactor evidence="7">
        <name>heme</name>
        <dbReference type="ChEBI" id="CHEBI:30413"/>
    </cofactor>
</comment>
<sequence length="526" mass="60525">MGILTDSWNRHIVQNIPDNTRHFLEEHKGAITLGAVLFGFYLGYEKVSRPPKKLRHIPNVPFLGYLKGFLKGVTINEVATEITLPVALKSEEGLYTRLDQNGWSVHITRPEAAKKFLMKTDLFRKHDPYPERHDTLFAKFALGPNVLFLNGPEWKKQRMIANPAFHRSMPIELFGRLTQRLFKVMDASSNPIDFHDMMERWTLEAIGLAGFDFEFNALEDTNNEWVLTYNDVITGIRDPLFTLFPKLDTWFLPLFPKRQELHREVKKLSTMLSGIIDHKRAILRNNKEENIRDSEKDLLTLLLEAGKEDEKDAMTDEELLSNLCIFFLAGHDTTANALSFAAYYLAVNPDVQQKAREESIRVLGDDPKDIIPNAEQLKEMPYINMVMKEVLRMDGPAATVVVREATQDTDLCGVFIPKGARLQLDIYQLHHNPTVWNNPEKFDPERFAPGGEAEHNGLAWMPFSQGSRQCIGMNFSLAEQRVMLSMLLRKYEFSLPENSVHKKRVLDRGFGVISPKELEINFHKRY</sequence>
<dbReference type="Gene3D" id="1.10.630.10">
    <property type="entry name" value="Cytochrome P450"/>
    <property type="match status" value="1"/>
</dbReference>
<evidence type="ECO:0000256" key="1">
    <source>
        <dbReference type="ARBA" id="ARBA00010617"/>
    </source>
</evidence>
<dbReference type="PANTHER" id="PTHR24291">
    <property type="entry name" value="CYTOCHROME P450 FAMILY 4"/>
    <property type="match status" value="1"/>
</dbReference>
<accession>A0AAD5PEP6</accession>
<keyword evidence="10" id="KW-1185">Reference proteome</keyword>
<dbReference type="InterPro" id="IPR050196">
    <property type="entry name" value="Cytochrome_P450_Monoox"/>
</dbReference>
<evidence type="ECO:0000256" key="7">
    <source>
        <dbReference type="PIRSR" id="PIRSR602401-1"/>
    </source>
</evidence>
<dbReference type="PRINTS" id="PR00385">
    <property type="entry name" value="P450"/>
</dbReference>
<organism evidence="9 10">
    <name type="scientific">Phascolomyces articulosus</name>
    <dbReference type="NCBI Taxonomy" id="60185"/>
    <lineage>
        <taxon>Eukaryota</taxon>
        <taxon>Fungi</taxon>
        <taxon>Fungi incertae sedis</taxon>
        <taxon>Mucoromycota</taxon>
        <taxon>Mucoromycotina</taxon>
        <taxon>Mucoromycetes</taxon>
        <taxon>Mucorales</taxon>
        <taxon>Lichtheimiaceae</taxon>
        <taxon>Phascolomyces</taxon>
    </lineage>
</organism>
<reference evidence="9" key="2">
    <citation type="submission" date="2023-02" db="EMBL/GenBank/DDBJ databases">
        <authorList>
            <consortium name="DOE Joint Genome Institute"/>
            <person name="Mondo S.J."/>
            <person name="Chang Y."/>
            <person name="Wang Y."/>
            <person name="Ahrendt S."/>
            <person name="Andreopoulos W."/>
            <person name="Barry K."/>
            <person name="Beard J."/>
            <person name="Benny G.L."/>
            <person name="Blankenship S."/>
            <person name="Bonito G."/>
            <person name="Cuomo C."/>
            <person name="Desiro A."/>
            <person name="Gervers K.A."/>
            <person name="Hundley H."/>
            <person name="Kuo A."/>
            <person name="LaButti K."/>
            <person name="Lang B.F."/>
            <person name="Lipzen A."/>
            <person name="O'Donnell K."/>
            <person name="Pangilinan J."/>
            <person name="Reynolds N."/>
            <person name="Sandor L."/>
            <person name="Smith M.W."/>
            <person name="Tsang A."/>
            <person name="Grigoriev I.V."/>
            <person name="Stajich J.E."/>
            <person name="Spatafora J.W."/>
        </authorList>
    </citation>
    <scope>NUCLEOTIDE SEQUENCE</scope>
    <source>
        <strain evidence="9">RSA 2281</strain>
    </source>
</reference>
<keyword evidence="5 7" id="KW-0408">Iron</keyword>
<reference evidence="9" key="1">
    <citation type="journal article" date="2022" name="IScience">
        <title>Evolution of zygomycete secretomes and the origins of terrestrial fungal ecologies.</title>
        <authorList>
            <person name="Chang Y."/>
            <person name="Wang Y."/>
            <person name="Mondo S."/>
            <person name="Ahrendt S."/>
            <person name="Andreopoulos W."/>
            <person name="Barry K."/>
            <person name="Beard J."/>
            <person name="Benny G.L."/>
            <person name="Blankenship S."/>
            <person name="Bonito G."/>
            <person name="Cuomo C."/>
            <person name="Desiro A."/>
            <person name="Gervers K.A."/>
            <person name="Hundley H."/>
            <person name="Kuo A."/>
            <person name="LaButti K."/>
            <person name="Lang B.F."/>
            <person name="Lipzen A."/>
            <person name="O'Donnell K."/>
            <person name="Pangilinan J."/>
            <person name="Reynolds N."/>
            <person name="Sandor L."/>
            <person name="Smith M.E."/>
            <person name="Tsang A."/>
            <person name="Grigoriev I.V."/>
            <person name="Stajich J.E."/>
            <person name="Spatafora J.W."/>
        </authorList>
    </citation>
    <scope>NUCLEOTIDE SEQUENCE</scope>
    <source>
        <strain evidence="9">RSA 2281</strain>
    </source>
</reference>
<name>A0AAD5PEP6_9FUNG</name>
<keyword evidence="3 7" id="KW-0479">Metal-binding</keyword>
<evidence type="ECO:0000313" key="9">
    <source>
        <dbReference type="EMBL" id="KAI9264403.1"/>
    </source>
</evidence>
<evidence type="ECO:0000256" key="6">
    <source>
        <dbReference type="ARBA" id="ARBA00023033"/>
    </source>
</evidence>
<dbReference type="InterPro" id="IPR036396">
    <property type="entry name" value="Cyt_P450_sf"/>
</dbReference>
<dbReference type="SUPFAM" id="SSF48264">
    <property type="entry name" value="Cytochrome P450"/>
    <property type="match status" value="1"/>
</dbReference>
<evidence type="ECO:0000256" key="3">
    <source>
        <dbReference type="ARBA" id="ARBA00022723"/>
    </source>
</evidence>
<comment type="caution">
    <text evidence="9">The sequence shown here is derived from an EMBL/GenBank/DDBJ whole genome shotgun (WGS) entry which is preliminary data.</text>
</comment>
<dbReference type="InterPro" id="IPR017972">
    <property type="entry name" value="Cyt_P450_CS"/>
</dbReference>
<protein>
    <submittedName>
        <fullName evidence="9">Cytochrome P450</fullName>
    </submittedName>
</protein>
<keyword evidence="4 8" id="KW-0560">Oxidoreductase</keyword>
<proteinExistence type="inferred from homology"/>
<dbReference type="InterPro" id="IPR002401">
    <property type="entry name" value="Cyt_P450_E_grp-I"/>
</dbReference>
<gene>
    <name evidence="9" type="ORF">BDA99DRAFT_604783</name>
</gene>
<evidence type="ECO:0000256" key="8">
    <source>
        <dbReference type="RuleBase" id="RU000461"/>
    </source>
</evidence>
<keyword evidence="2 7" id="KW-0349">Heme</keyword>
<feature type="binding site" description="axial binding residue" evidence="7">
    <location>
        <position position="470"/>
    </location>
    <ligand>
        <name>heme</name>
        <dbReference type="ChEBI" id="CHEBI:30413"/>
    </ligand>
    <ligandPart>
        <name>Fe</name>
        <dbReference type="ChEBI" id="CHEBI:18248"/>
    </ligandPart>
</feature>
<dbReference type="PANTHER" id="PTHR24291:SF50">
    <property type="entry name" value="BIFUNCTIONAL ALBAFLAVENONE MONOOXYGENASE_TERPENE SYNTHASE"/>
    <property type="match status" value="1"/>
</dbReference>
<dbReference type="GO" id="GO:0016705">
    <property type="term" value="F:oxidoreductase activity, acting on paired donors, with incorporation or reduction of molecular oxygen"/>
    <property type="evidence" value="ECO:0007669"/>
    <property type="project" value="InterPro"/>
</dbReference>
<dbReference type="PRINTS" id="PR00463">
    <property type="entry name" value="EP450I"/>
</dbReference>
<comment type="similarity">
    <text evidence="1 8">Belongs to the cytochrome P450 family.</text>
</comment>
<keyword evidence="6 8" id="KW-0503">Monooxygenase</keyword>